<organism evidence="12 13">
    <name type="scientific">Porites lobata</name>
    <dbReference type="NCBI Taxonomy" id="104759"/>
    <lineage>
        <taxon>Eukaryota</taxon>
        <taxon>Metazoa</taxon>
        <taxon>Cnidaria</taxon>
        <taxon>Anthozoa</taxon>
        <taxon>Hexacorallia</taxon>
        <taxon>Scleractinia</taxon>
        <taxon>Fungiina</taxon>
        <taxon>Poritidae</taxon>
        <taxon>Porites</taxon>
    </lineage>
</organism>
<accession>A0ABN8RZ96</accession>
<dbReference type="PRINTS" id="PR01012">
    <property type="entry name" value="NRPEPTIDEYR"/>
</dbReference>
<evidence type="ECO:0000256" key="2">
    <source>
        <dbReference type="ARBA" id="ARBA00010663"/>
    </source>
</evidence>
<keyword evidence="13" id="KW-1185">Reference proteome</keyword>
<evidence type="ECO:0000256" key="4">
    <source>
        <dbReference type="ARBA" id="ARBA00022989"/>
    </source>
</evidence>
<dbReference type="InterPro" id="IPR017452">
    <property type="entry name" value="GPCR_Rhodpsn_7TM"/>
</dbReference>
<evidence type="ECO:0000256" key="10">
    <source>
        <dbReference type="SAM" id="Phobius"/>
    </source>
</evidence>
<keyword evidence="6 10" id="KW-0472">Membrane</keyword>
<keyword evidence="5 9" id="KW-0297">G-protein coupled receptor</keyword>
<feature type="transmembrane region" description="Helical" evidence="10">
    <location>
        <begin position="126"/>
        <end position="146"/>
    </location>
</feature>
<feature type="transmembrane region" description="Helical" evidence="10">
    <location>
        <begin position="220"/>
        <end position="247"/>
    </location>
</feature>
<comment type="caution">
    <text evidence="12">The sequence shown here is derived from an EMBL/GenBank/DDBJ whole genome shotgun (WGS) entry which is preliminary data.</text>
</comment>
<dbReference type="PANTHER" id="PTHR45695:SF9">
    <property type="entry name" value="LEUCOKININ RECEPTOR"/>
    <property type="match status" value="1"/>
</dbReference>
<evidence type="ECO:0000256" key="1">
    <source>
        <dbReference type="ARBA" id="ARBA00004141"/>
    </source>
</evidence>
<evidence type="ECO:0000256" key="7">
    <source>
        <dbReference type="ARBA" id="ARBA00023170"/>
    </source>
</evidence>
<protein>
    <recommendedName>
        <fullName evidence="11">G-protein coupled receptors family 1 profile domain-containing protein</fullName>
    </recommendedName>
</protein>
<feature type="transmembrane region" description="Helical" evidence="10">
    <location>
        <begin position="259"/>
        <end position="282"/>
    </location>
</feature>
<dbReference type="InterPro" id="IPR000611">
    <property type="entry name" value="NPY_rcpt"/>
</dbReference>
<dbReference type="SUPFAM" id="SSF81321">
    <property type="entry name" value="Family A G protein-coupled receptor-like"/>
    <property type="match status" value="1"/>
</dbReference>
<feature type="domain" description="G-protein coupled receptors family 1 profile" evidence="11">
    <location>
        <begin position="25"/>
        <end position="280"/>
    </location>
</feature>
<dbReference type="Proteomes" id="UP001159405">
    <property type="component" value="Unassembled WGS sequence"/>
</dbReference>
<keyword evidence="3 9" id="KW-0812">Transmembrane</keyword>
<dbReference type="EMBL" id="CALNXK010000361">
    <property type="protein sequence ID" value="CAH3183695.1"/>
    <property type="molecule type" value="Genomic_DNA"/>
</dbReference>
<proteinExistence type="inferred from homology"/>
<name>A0ABN8RZ96_9CNID</name>
<sequence>MDVLSSLNFTLFLTAIPFYITGFVGNVLVIRIVHKTREMHTTTNYLLANLAVSDVITIFIYPLYVSSYLYGYLNDGFAAIFACKFLVLTQISAMVSALTLTVLAIERYHAILKPFRRDLLLNNGNIKRAIAFVWVLSIVFTFPEFFLQEWSQKESACSGPWSLNANQASRVYLYFYSVVSTYVPLGVFLFCYGSLIKGLYLSNTICATDSDQDRDDKKKLVVTIIMATMGFVVGYGTLVVFYCVMTFHNGERFKSNLHYQLLSVFSFMFICSLSFNPVLYAFRSTNFQKGFRKILFCQKIS</sequence>
<dbReference type="PRINTS" id="PR00237">
    <property type="entry name" value="GPCRRHODOPSN"/>
</dbReference>
<feature type="transmembrane region" description="Helical" evidence="10">
    <location>
        <begin position="171"/>
        <end position="192"/>
    </location>
</feature>
<comment type="similarity">
    <text evidence="2 9">Belongs to the G-protein coupled receptor 1 family.</text>
</comment>
<dbReference type="Gene3D" id="1.20.1070.10">
    <property type="entry name" value="Rhodopsin 7-helix transmembrane proteins"/>
    <property type="match status" value="1"/>
</dbReference>
<dbReference type="Pfam" id="PF00001">
    <property type="entry name" value="7tm_1"/>
    <property type="match status" value="1"/>
</dbReference>
<comment type="subcellular location">
    <subcellularLocation>
        <location evidence="1">Membrane</location>
        <topology evidence="1">Multi-pass membrane protein</topology>
    </subcellularLocation>
</comment>
<dbReference type="InterPro" id="IPR000276">
    <property type="entry name" value="GPCR_Rhodpsn"/>
</dbReference>
<gene>
    <name evidence="12" type="ORF">PLOB_00029055</name>
</gene>
<keyword evidence="8 9" id="KW-0807">Transducer</keyword>
<feature type="transmembrane region" description="Helical" evidence="10">
    <location>
        <begin position="12"/>
        <end position="33"/>
    </location>
</feature>
<feature type="transmembrane region" description="Helical" evidence="10">
    <location>
        <begin position="76"/>
        <end position="105"/>
    </location>
</feature>
<evidence type="ECO:0000259" key="11">
    <source>
        <dbReference type="PROSITE" id="PS50262"/>
    </source>
</evidence>
<evidence type="ECO:0000256" key="9">
    <source>
        <dbReference type="RuleBase" id="RU000688"/>
    </source>
</evidence>
<evidence type="ECO:0000256" key="5">
    <source>
        <dbReference type="ARBA" id="ARBA00023040"/>
    </source>
</evidence>
<evidence type="ECO:0000256" key="6">
    <source>
        <dbReference type="ARBA" id="ARBA00023136"/>
    </source>
</evidence>
<evidence type="ECO:0000313" key="12">
    <source>
        <dbReference type="EMBL" id="CAH3183695.1"/>
    </source>
</evidence>
<feature type="transmembrane region" description="Helical" evidence="10">
    <location>
        <begin position="45"/>
        <end position="64"/>
    </location>
</feature>
<evidence type="ECO:0000256" key="8">
    <source>
        <dbReference type="ARBA" id="ARBA00023224"/>
    </source>
</evidence>
<dbReference type="CDD" id="cd00637">
    <property type="entry name" value="7tm_classA_rhodopsin-like"/>
    <property type="match status" value="1"/>
</dbReference>
<feature type="non-terminal residue" evidence="12">
    <location>
        <position position="301"/>
    </location>
</feature>
<keyword evidence="7 9" id="KW-0675">Receptor</keyword>
<reference evidence="12 13" key="1">
    <citation type="submission" date="2022-05" db="EMBL/GenBank/DDBJ databases">
        <authorList>
            <consortium name="Genoscope - CEA"/>
            <person name="William W."/>
        </authorList>
    </citation>
    <scope>NUCLEOTIDE SEQUENCE [LARGE SCALE GENOMIC DNA]</scope>
</reference>
<keyword evidence="4 10" id="KW-1133">Transmembrane helix</keyword>
<dbReference type="PANTHER" id="PTHR45695">
    <property type="entry name" value="LEUCOKININ RECEPTOR-RELATED"/>
    <property type="match status" value="1"/>
</dbReference>
<evidence type="ECO:0000256" key="3">
    <source>
        <dbReference type="ARBA" id="ARBA00022692"/>
    </source>
</evidence>
<dbReference type="PROSITE" id="PS50262">
    <property type="entry name" value="G_PROTEIN_RECEP_F1_2"/>
    <property type="match status" value="1"/>
</dbReference>
<evidence type="ECO:0000313" key="13">
    <source>
        <dbReference type="Proteomes" id="UP001159405"/>
    </source>
</evidence>
<dbReference type="PROSITE" id="PS00237">
    <property type="entry name" value="G_PROTEIN_RECEP_F1_1"/>
    <property type="match status" value="1"/>
</dbReference>